<comment type="caution">
    <text evidence="1">The sequence shown here is derived from an EMBL/GenBank/DDBJ whole genome shotgun (WGS) entry which is preliminary data.</text>
</comment>
<keyword evidence="2" id="KW-1185">Reference proteome</keyword>
<protein>
    <submittedName>
        <fullName evidence="1">Uncharacterized protein</fullName>
    </submittedName>
</protein>
<evidence type="ECO:0000313" key="1">
    <source>
        <dbReference type="EMBL" id="MBB5897176.1"/>
    </source>
</evidence>
<dbReference type="Proteomes" id="UP000585638">
    <property type="component" value="Unassembled WGS sequence"/>
</dbReference>
<gene>
    <name evidence="1" type="ORF">BJ998_008435</name>
</gene>
<dbReference type="RefSeq" id="WP_184869632.1">
    <property type="nucleotide sequence ID" value="NZ_JACHIR010000002.1"/>
</dbReference>
<dbReference type="AlphaFoldDB" id="A0A7W9KR50"/>
<proteinExistence type="predicted"/>
<reference evidence="1 2" key="1">
    <citation type="submission" date="2020-08" db="EMBL/GenBank/DDBJ databases">
        <title>Sequencing the genomes of 1000 actinobacteria strains.</title>
        <authorList>
            <person name="Klenk H.-P."/>
        </authorList>
    </citation>
    <scope>NUCLEOTIDE SEQUENCE [LARGE SCALE GENOMIC DNA]</scope>
    <source>
        <strain evidence="1 2">DSM 43851</strain>
    </source>
</reference>
<organism evidence="1 2">
    <name type="scientific">Kutzneria kofuensis</name>
    <dbReference type="NCBI Taxonomy" id="103725"/>
    <lineage>
        <taxon>Bacteria</taxon>
        <taxon>Bacillati</taxon>
        <taxon>Actinomycetota</taxon>
        <taxon>Actinomycetes</taxon>
        <taxon>Pseudonocardiales</taxon>
        <taxon>Pseudonocardiaceae</taxon>
        <taxon>Kutzneria</taxon>
    </lineage>
</organism>
<accession>A0A7W9KR50</accession>
<sequence length="48" mass="5196">MADNTVADQPRPVPDDTDVMLPRGWAEAFLSQLAADGEDEPNVVRGLD</sequence>
<name>A0A7W9KR50_9PSEU</name>
<dbReference type="EMBL" id="JACHIR010000002">
    <property type="protein sequence ID" value="MBB5897176.1"/>
    <property type="molecule type" value="Genomic_DNA"/>
</dbReference>
<evidence type="ECO:0000313" key="2">
    <source>
        <dbReference type="Proteomes" id="UP000585638"/>
    </source>
</evidence>